<dbReference type="EMBL" id="KI630668">
    <property type="protein sequence ID" value="EYU34860.1"/>
    <property type="molecule type" value="Genomic_DNA"/>
</dbReference>
<accession>A0A022R7K9</accession>
<name>A0A022R7K9_ERYGU</name>
<gene>
    <name evidence="1" type="ORF">MIMGU_mgv11b013924mg</name>
</gene>
<dbReference type="AlphaFoldDB" id="A0A022R7K9"/>
<organism evidence="1 2">
    <name type="scientific">Erythranthe guttata</name>
    <name type="common">Yellow monkey flower</name>
    <name type="synonym">Mimulus guttatus</name>
    <dbReference type="NCBI Taxonomy" id="4155"/>
    <lineage>
        <taxon>Eukaryota</taxon>
        <taxon>Viridiplantae</taxon>
        <taxon>Streptophyta</taxon>
        <taxon>Embryophyta</taxon>
        <taxon>Tracheophyta</taxon>
        <taxon>Spermatophyta</taxon>
        <taxon>Magnoliopsida</taxon>
        <taxon>eudicotyledons</taxon>
        <taxon>Gunneridae</taxon>
        <taxon>Pentapetalae</taxon>
        <taxon>asterids</taxon>
        <taxon>lamiids</taxon>
        <taxon>Lamiales</taxon>
        <taxon>Phrymaceae</taxon>
        <taxon>Erythranthe</taxon>
    </lineage>
</organism>
<protein>
    <submittedName>
        <fullName evidence="1">Uncharacterized protein</fullName>
    </submittedName>
</protein>
<proteinExistence type="predicted"/>
<reference evidence="1 2" key="1">
    <citation type="journal article" date="2013" name="Proc. Natl. Acad. Sci. U.S.A.">
        <title>Fine-scale variation in meiotic recombination in Mimulus inferred from population shotgun sequencing.</title>
        <authorList>
            <person name="Hellsten U."/>
            <person name="Wright K.M."/>
            <person name="Jenkins J."/>
            <person name="Shu S."/>
            <person name="Yuan Y."/>
            <person name="Wessler S.R."/>
            <person name="Schmutz J."/>
            <person name="Willis J.H."/>
            <person name="Rokhsar D.S."/>
        </authorList>
    </citation>
    <scope>NUCLEOTIDE SEQUENCE [LARGE SCALE GENOMIC DNA]</scope>
    <source>
        <strain evidence="2">cv. DUN x IM62</strain>
    </source>
</reference>
<dbReference type="Proteomes" id="UP000030748">
    <property type="component" value="Unassembled WGS sequence"/>
</dbReference>
<keyword evidence="2" id="KW-1185">Reference proteome</keyword>
<sequence>MNESHLKKLEFIIDINNQLQKLIKHTEFSNRKKFRTNQVATMKIITKLNFKNLMSVLGGNDVGIDVDVGPVEKLAKGQELVVVGLGDFTVLPPELRRRLGGYGGGYSEDSVTI</sequence>
<evidence type="ECO:0000313" key="2">
    <source>
        <dbReference type="Proteomes" id="UP000030748"/>
    </source>
</evidence>
<evidence type="ECO:0000313" key="1">
    <source>
        <dbReference type="EMBL" id="EYU34860.1"/>
    </source>
</evidence>